<feature type="signal peptide" evidence="4">
    <location>
        <begin position="1"/>
        <end position="18"/>
    </location>
</feature>
<organism evidence="6">
    <name type="scientific">Anyphaena accentuata</name>
    <dbReference type="NCBI Taxonomy" id="1155750"/>
    <lineage>
        <taxon>Eukaryota</taxon>
        <taxon>Metazoa</taxon>
        <taxon>Ecdysozoa</taxon>
        <taxon>Arthropoda</taxon>
        <taxon>Chelicerata</taxon>
        <taxon>Arachnida</taxon>
        <taxon>Araneae</taxon>
        <taxon>Araneomorphae</taxon>
        <taxon>Entelegynae</taxon>
        <taxon>Dionycha</taxon>
        <taxon>Anyphaenidae</taxon>
        <taxon>Anyphaena</taxon>
    </lineage>
</organism>
<protein>
    <submittedName>
        <fullName evidence="6">Putative PQM protease</fullName>
    </submittedName>
</protein>
<keyword evidence="2" id="KW-0964">Secreted</keyword>
<dbReference type="GO" id="GO:0005576">
    <property type="term" value="C:extracellular region"/>
    <property type="evidence" value="ECO:0007669"/>
    <property type="project" value="UniProtKB-SubCell"/>
</dbReference>
<dbReference type="InterPro" id="IPR018114">
    <property type="entry name" value="TRYPSIN_HIS"/>
</dbReference>
<dbReference type="GO" id="GO:0004252">
    <property type="term" value="F:serine-type endopeptidase activity"/>
    <property type="evidence" value="ECO:0007669"/>
    <property type="project" value="InterPro"/>
</dbReference>
<evidence type="ECO:0000256" key="4">
    <source>
        <dbReference type="SAM" id="SignalP"/>
    </source>
</evidence>
<evidence type="ECO:0000256" key="1">
    <source>
        <dbReference type="ARBA" id="ARBA00004613"/>
    </source>
</evidence>
<dbReference type="PROSITE" id="PS50240">
    <property type="entry name" value="TRYPSIN_DOM"/>
    <property type="match status" value="1"/>
</dbReference>
<evidence type="ECO:0000256" key="2">
    <source>
        <dbReference type="ARBA" id="ARBA00022525"/>
    </source>
</evidence>
<comment type="subcellular location">
    <subcellularLocation>
        <location evidence="1">Secreted</location>
    </subcellularLocation>
</comment>
<feature type="chain" id="PRO_5014435167" evidence="4">
    <location>
        <begin position="19"/>
        <end position="280"/>
    </location>
</feature>
<dbReference type="PANTHER" id="PTHR24252">
    <property type="entry name" value="ACROSIN-RELATED"/>
    <property type="match status" value="1"/>
</dbReference>
<keyword evidence="3" id="KW-1015">Disulfide bond</keyword>
<dbReference type="PROSITE" id="PS00134">
    <property type="entry name" value="TRYPSIN_HIS"/>
    <property type="match status" value="1"/>
</dbReference>
<evidence type="ECO:0000256" key="3">
    <source>
        <dbReference type="ARBA" id="ARBA00023157"/>
    </source>
</evidence>
<feature type="domain" description="Peptidase S1" evidence="5">
    <location>
        <begin position="36"/>
        <end position="280"/>
    </location>
</feature>
<dbReference type="SMART" id="SM00020">
    <property type="entry name" value="Tryp_SPc"/>
    <property type="match status" value="1"/>
</dbReference>
<dbReference type="InterPro" id="IPR009003">
    <property type="entry name" value="Peptidase_S1_PA"/>
</dbReference>
<name>A0A2I5YNX0_9ARAC</name>
<reference evidence="6" key="1">
    <citation type="journal article" date="2017" name="J. Biol. Chem.">
        <title>Identification of a precursor processing protease from the spider Cupiennius salei essential for venom neurotoxin maturation.</title>
        <authorList>
            <person name="Langenegger N."/>
            <person name="Koua D."/>
            <person name="Schurch S."/>
            <person name="Heller M."/>
            <person name="Nentwig W."/>
            <person name="Kuhn-Nentwig L."/>
        </authorList>
    </citation>
    <scope>NUCLEOTIDE SEQUENCE</scope>
    <source>
        <strain evidence="6">VSP1_ANYAC</strain>
        <tissue evidence="6">Venom gland</tissue>
    </source>
</reference>
<keyword evidence="4" id="KW-0732">Signal</keyword>
<dbReference type="InterPro" id="IPR001314">
    <property type="entry name" value="Peptidase_S1A"/>
</dbReference>
<dbReference type="AlphaFoldDB" id="A0A2I5YNX0"/>
<dbReference type="CDD" id="cd00190">
    <property type="entry name" value="Tryp_SPc"/>
    <property type="match status" value="1"/>
</dbReference>
<dbReference type="InterPro" id="IPR043504">
    <property type="entry name" value="Peptidase_S1_PA_chymotrypsin"/>
</dbReference>
<dbReference type="Gene3D" id="2.40.10.10">
    <property type="entry name" value="Trypsin-like serine proteases"/>
    <property type="match status" value="1"/>
</dbReference>
<dbReference type="Pfam" id="PF00089">
    <property type="entry name" value="Trypsin"/>
    <property type="match status" value="1"/>
</dbReference>
<dbReference type="PRINTS" id="PR00722">
    <property type="entry name" value="CHYMOTRYPSIN"/>
</dbReference>
<dbReference type="EMBL" id="MF537423">
    <property type="protein sequence ID" value="AUI10834.1"/>
    <property type="molecule type" value="mRNA"/>
</dbReference>
<evidence type="ECO:0000259" key="5">
    <source>
        <dbReference type="PROSITE" id="PS50240"/>
    </source>
</evidence>
<dbReference type="FunFam" id="2.40.10.10:FF:000047">
    <property type="entry name" value="Trypsin eta"/>
    <property type="match status" value="1"/>
</dbReference>
<sequence length="280" mass="30439">MKLLTVTLMFFSYGFSLGKLYTVKDCGKSLAAVGRIVNGTISKPGAYPWMVSIHESFKGKWGHVCGGSILNENWIVTAAHCFDQPVDANKHEIYAGLYSLRQKDDKNVQRLKISKIILHDQYDEDGFANDIALVKTATPINIKDSGGYVNAICLPAGATNPTGEATVIGWGTTYSDGPLSPELREVTLPFVDWQKCKEIYGNNPEFKPVQVVPAMLCAGGKDGKDACQADSGGPMFQVDSKGVATLIGTVANGAECAYKHYPGMFMKVSAFKGWMEKMMD</sequence>
<dbReference type="GO" id="GO:0016485">
    <property type="term" value="P:protein processing"/>
    <property type="evidence" value="ECO:0007669"/>
    <property type="project" value="UniProtKB-ARBA"/>
</dbReference>
<dbReference type="SUPFAM" id="SSF50494">
    <property type="entry name" value="Trypsin-like serine proteases"/>
    <property type="match status" value="1"/>
</dbReference>
<keyword evidence="6" id="KW-0645">Protease</keyword>
<proteinExistence type="evidence at transcript level"/>
<dbReference type="PANTHER" id="PTHR24252:SF10">
    <property type="entry name" value="SERINE PROTEASE 56"/>
    <property type="match status" value="1"/>
</dbReference>
<dbReference type="InterPro" id="IPR001254">
    <property type="entry name" value="Trypsin_dom"/>
</dbReference>
<accession>A0A2I5YNX0</accession>
<keyword evidence="6" id="KW-0378">Hydrolase</keyword>
<evidence type="ECO:0000313" key="6">
    <source>
        <dbReference type="EMBL" id="AUI10834.1"/>
    </source>
</evidence>